<sequence length="41" mass="4343">MSSEGKPAAAGATTTTCVNCDDHGWVPGQNITLIRFGRHNQ</sequence>
<protein>
    <submittedName>
        <fullName evidence="1">Uncharacterized protein</fullName>
    </submittedName>
</protein>
<organism evidence="1 2">
    <name type="scientific">Bradyrhizobium japonicum</name>
    <dbReference type="NCBI Taxonomy" id="375"/>
    <lineage>
        <taxon>Bacteria</taxon>
        <taxon>Pseudomonadati</taxon>
        <taxon>Pseudomonadota</taxon>
        <taxon>Alphaproteobacteria</taxon>
        <taxon>Hyphomicrobiales</taxon>
        <taxon>Nitrobacteraceae</taxon>
        <taxon>Bradyrhizobium</taxon>
    </lineage>
</organism>
<comment type="caution">
    <text evidence="1">The sequence shown here is derived from an EMBL/GenBank/DDBJ whole genome shotgun (WGS) entry which is preliminary data.</text>
</comment>
<keyword evidence="2" id="KW-1185">Reference proteome</keyword>
<dbReference type="EMBL" id="JBEPTQ010000002">
    <property type="protein sequence ID" value="MET4718928.1"/>
    <property type="molecule type" value="Genomic_DNA"/>
</dbReference>
<name>A0ABV2RPP8_BRAJP</name>
<reference evidence="1 2" key="1">
    <citation type="submission" date="2024-06" db="EMBL/GenBank/DDBJ databases">
        <title>Genomic Encyclopedia of Type Strains, Phase V (KMG-V): Genome sequencing to study the core and pangenomes of soil and plant-associated prokaryotes.</title>
        <authorList>
            <person name="Whitman W."/>
        </authorList>
    </citation>
    <scope>NUCLEOTIDE SEQUENCE [LARGE SCALE GENOMIC DNA]</scope>
    <source>
        <strain evidence="1 2">USDA 160</strain>
    </source>
</reference>
<proteinExistence type="predicted"/>
<dbReference type="Proteomes" id="UP001549291">
    <property type="component" value="Unassembled WGS sequence"/>
</dbReference>
<evidence type="ECO:0000313" key="1">
    <source>
        <dbReference type="EMBL" id="MET4718928.1"/>
    </source>
</evidence>
<accession>A0ABV2RPP8</accession>
<gene>
    <name evidence="1" type="ORF">ABIF63_003034</name>
</gene>
<evidence type="ECO:0000313" key="2">
    <source>
        <dbReference type="Proteomes" id="UP001549291"/>
    </source>
</evidence>